<dbReference type="EMBL" id="JARPOI010000018">
    <property type="protein sequence ID" value="KAJ9134999.1"/>
    <property type="molecule type" value="Genomic_DNA"/>
</dbReference>
<evidence type="ECO:0000313" key="1">
    <source>
        <dbReference type="EMBL" id="KAJ9134999.1"/>
    </source>
</evidence>
<dbReference type="Proteomes" id="UP001174677">
    <property type="component" value="Chromosome 18"/>
</dbReference>
<accession>A0ABQ9KDT0</accession>
<gene>
    <name evidence="1" type="ORF">P3X46_032225</name>
</gene>
<evidence type="ECO:0000313" key="2">
    <source>
        <dbReference type="Proteomes" id="UP001174677"/>
    </source>
</evidence>
<proteinExistence type="predicted"/>
<reference evidence="1 2" key="1">
    <citation type="journal article" date="2023" name="Plant Biotechnol. J.">
        <title>Chromosome-level wild Hevea brasiliensis genome provides new tools for genomic-assisted breeding and valuable loci to elevate rubber yield.</title>
        <authorList>
            <person name="Cheng H."/>
            <person name="Song X."/>
            <person name="Hu Y."/>
            <person name="Wu T."/>
            <person name="Yang Q."/>
            <person name="An Z."/>
            <person name="Feng S."/>
            <person name="Deng Z."/>
            <person name="Wu W."/>
            <person name="Zeng X."/>
            <person name="Tu M."/>
            <person name="Wang X."/>
            <person name="Huang H."/>
        </authorList>
    </citation>
    <scope>NUCLEOTIDE SEQUENCE [LARGE SCALE GENOMIC DNA]</scope>
    <source>
        <strain evidence="1">MT/VB/25A 57/8</strain>
    </source>
</reference>
<protein>
    <submittedName>
        <fullName evidence="1">Uncharacterized protein</fullName>
    </submittedName>
</protein>
<organism evidence="1 2">
    <name type="scientific">Hevea brasiliensis</name>
    <name type="common">Para rubber tree</name>
    <name type="synonym">Siphonia brasiliensis</name>
    <dbReference type="NCBI Taxonomy" id="3981"/>
    <lineage>
        <taxon>Eukaryota</taxon>
        <taxon>Viridiplantae</taxon>
        <taxon>Streptophyta</taxon>
        <taxon>Embryophyta</taxon>
        <taxon>Tracheophyta</taxon>
        <taxon>Spermatophyta</taxon>
        <taxon>Magnoliopsida</taxon>
        <taxon>eudicotyledons</taxon>
        <taxon>Gunneridae</taxon>
        <taxon>Pentapetalae</taxon>
        <taxon>rosids</taxon>
        <taxon>fabids</taxon>
        <taxon>Malpighiales</taxon>
        <taxon>Euphorbiaceae</taxon>
        <taxon>Crotonoideae</taxon>
        <taxon>Micrandreae</taxon>
        <taxon>Hevea</taxon>
    </lineage>
</organism>
<keyword evidence="2" id="KW-1185">Reference proteome</keyword>
<sequence length="140" mass="16949">MRLLNLRFFPVLRFPLCMKHSHGSFVQRVPNLHSLPVVLLLAVIQMDNRVIEEEVEEELQATEVISVMERLVLIRTQEESFVIIVMNLAIQNIIVRNFRKKISDHRWQIWQQRILQYLPLRKLFWYLQRILHSFPSIRHL</sequence>
<comment type="caution">
    <text evidence="1">The sequence shown here is derived from an EMBL/GenBank/DDBJ whole genome shotgun (WGS) entry which is preliminary data.</text>
</comment>
<name>A0ABQ9KDT0_HEVBR</name>